<dbReference type="PANTHER" id="PTHR46558">
    <property type="entry name" value="TRACRIPTIONAL REGULATORY PROTEIN-RELATED-RELATED"/>
    <property type="match status" value="1"/>
</dbReference>
<keyword evidence="1" id="KW-0238">DNA-binding</keyword>
<protein>
    <submittedName>
        <fullName evidence="3">Cro regulatory protein</fullName>
    </submittedName>
</protein>
<dbReference type="InterPro" id="IPR010982">
    <property type="entry name" value="Lambda_DNA-bd_dom_sf"/>
</dbReference>
<dbReference type="PANTHER" id="PTHR46558:SF11">
    <property type="entry name" value="HTH-TYPE TRANSCRIPTIONAL REGULATOR XRE"/>
    <property type="match status" value="1"/>
</dbReference>
<organism evidence="3 4">
    <name type="scientific">Streptococcus mitis 29/42</name>
    <dbReference type="NCBI Taxonomy" id="1340486"/>
    <lineage>
        <taxon>Bacteria</taxon>
        <taxon>Bacillati</taxon>
        <taxon>Bacillota</taxon>
        <taxon>Bacilli</taxon>
        <taxon>Lactobacillales</taxon>
        <taxon>Streptococcaceae</taxon>
        <taxon>Streptococcus</taxon>
        <taxon>Streptococcus mitis group</taxon>
    </lineage>
</organism>
<dbReference type="Pfam" id="PF01381">
    <property type="entry name" value="HTH_3"/>
    <property type="match status" value="1"/>
</dbReference>
<proteinExistence type="predicted"/>
<dbReference type="InterPro" id="IPR001387">
    <property type="entry name" value="Cro/C1-type_HTH"/>
</dbReference>
<gene>
    <name evidence="3" type="ORF">M060_06815</name>
</gene>
<dbReference type="CDD" id="cd00093">
    <property type="entry name" value="HTH_XRE"/>
    <property type="match status" value="1"/>
</dbReference>
<dbReference type="Proteomes" id="UP000014973">
    <property type="component" value="Unassembled WGS sequence"/>
</dbReference>
<dbReference type="SMART" id="SM00530">
    <property type="entry name" value="HTH_XRE"/>
    <property type="match status" value="1"/>
</dbReference>
<dbReference type="SUPFAM" id="SSF47413">
    <property type="entry name" value="lambda repressor-like DNA-binding domains"/>
    <property type="match status" value="1"/>
</dbReference>
<accession>S7Z1C5</accession>
<dbReference type="GO" id="GO:0003677">
    <property type="term" value="F:DNA binding"/>
    <property type="evidence" value="ECO:0007669"/>
    <property type="project" value="UniProtKB-KW"/>
</dbReference>
<evidence type="ECO:0000313" key="4">
    <source>
        <dbReference type="Proteomes" id="UP000014973"/>
    </source>
</evidence>
<dbReference type="PATRIC" id="fig|1340486.4.peg.1452"/>
<reference evidence="3 4" key="1">
    <citation type="submission" date="2013-06" db="EMBL/GenBank/DDBJ databases">
        <title>Genome sequencing of Streptococcus mitis strains.</title>
        <authorList>
            <person name="Ikryannikova L.N."/>
            <person name="Ilina E.N."/>
            <person name="Kostryukova E.S."/>
            <person name="Semashko T.A."/>
            <person name="Savinova T.A."/>
            <person name="Karpova I.Y."/>
            <person name="Larin A.K."/>
            <person name="Ischenko D.S."/>
            <person name="Dubovickaya V.A."/>
            <person name="Sidorenko S.V."/>
            <person name="Govorun V.M."/>
        </authorList>
    </citation>
    <scope>NUCLEOTIDE SEQUENCE [LARGE SCALE GENOMIC DNA]</scope>
    <source>
        <strain evidence="3 4">29/42</strain>
    </source>
</reference>
<evidence type="ECO:0000256" key="1">
    <source>
        <dbReference type="ARBA" id="ARBA00023125"/>
    </source>
</evidence>
<name>S7Z1C5_STRMT</name>
<dbReference type="EMBL" id="ATAB01000009">
    <property type="protein sequence ID" value="EPR94053.1"/>
    <property type="molecule type" value="Genomic_DNA"/>
</dbReference>
<sequence length="73" mass="8190">MIGNNIKSIRKEHDMTRPEFARIVGISTNSLSSYEKGTNIISTELIDKICQKINVSYVNIVGKEKILNPVGRL</sequence>
<feature type="domain" description="HTH cro/C1-type" evidence="2">
    <location>
        <begin position="6"/>
        <end position="60"/>
    </location>
</feature>
<comment type="caution">
    <text evidence="3">The sequence shown here is derived from an EMBL/GenBank/DDBJ whole genome shotgun (WGS) entry which is preliminary data.</text>
</comment>
<evidence type="ECO:0000313" key="3">
    <source>
        <dbReference type="EMBL" id="EPR94053.1"/>
    </source>
</evidence>
<dbReference type="Gene3D" id="1.10.260.40">
    <property type="entry name" value="lambda repressor-like DNA-binding domains"/>
    <property type="match status" value="1"/>
</dbReference>
<dbReference type="AlphaFoldDB" id="S7Z1C5"/>
<dbReference type="PROSITE" id="PS50943">
    <property type="entry name" value="HTH_CROC1"/>
    <property type="match status" value="1"/>
</dbReference>
<evidence type="ECO:0000259" key="2">
    <source>
        <dbReference type="PROSITE" id="PS50943"/>
    </source>
</evidence>